<dbReference type="AlphaFoldDB" id="B6W5C9"/>
<protein>
    <submittedName>
        <fullName evidence="1">Uncharacterized protein</fullName>
    </submittedName>
</protein>
<accession>B6W5C9</accession>
<evidence type="ECO:0000313" key="1">
    <source>
        <dbReference type="EMBL" id="EEB22699.1"/>
    </source>
</evidence>
<dbReference type="HOGENOM" id="CLU_3247128_0_0_10"/>
<dbReference type="Proteomes" id="UP000004849">
    <property type="component" value="Unassembled WGS sequence"/>
</dbReference>
<sequence length="42" mass="4762">MHIPMFHLFPVTVFKVYCGMELYNPLLGICSCRTNKKGSVVS</sequence>
<proteinExistence type="predicted"/>
<gene>
    <name evidence="1" type="ORF">BACDOR_04753</name>
</gene>
<name>B6W5C9_9BACT</name>
<reference evidence="1 2" key="2">
    <citation type="submission" date="2008-10" db="EMBL/GenBank/DDBJ databases">
        <authorList>
            <person name="Fulton L."/>
            <person name="Clifton S."/>
            <person name="Fulton B."/>
            <person name="Xu J."/>
            <person name="Minx P."/>
            <person name="Pepin K.H."/>
            <person name="Johnson M."/>
            <person name="Thiruvilangam P."/>
            <person name="Bhonagiri V."/>
            <person name="Nash W.E."/>
            <person name="Mardis E.R."/>
            <person name="Wilson R.K."/>
        </authorList>
    </citation>
    <scope>NUCLEOTIDE SEQUENCE [LARGE SCALE GENOMIC DNA]</scope>
    <source>
        <strain evidence="1 2">DSM 17855</strain>
    </source>
</reference>
<evidence type="ECO:0000313" key="2">
    <source>
        <dbReference type="Proteomes" id="UP000004849"/>
    </source>
</evidence>
<dbReference type="EMBL" id="ABWZ01000089">
    <property type="protein sequence ID" value="EEB22699.1"/>
    <property type="molecule type" value="Genomic_DNA"/>
</dbReference>
<organism evidence="1 2">
    <name type="scientific">Phocaeicola dorei DSM 17855</name>
    <dbReference type="NCBI Taxonomy" id="483217"/>
    <lineage>
        <taxon>Bacteria</taxon>
        <taxon>Pseudomonadati</taxon>
        <taxon>Bacteroidota</taxon>
        <taxon>Bacteroidia</taxon>
        <taxon>Bacteroidales</taxon>
        <taxon>Bacteroidaceae</taxon>
        <taxon>Phocaeicola</taxon>
    </lineage>
</organism>
<reference evidence="1 2" key="1">
    <citation type="submission" date="2008-10" db="EMBL/GenBank/DDBJ databases">
        <title>Draft genome sequence of Bacteroides dorei (DSM 17855).</title>
        <authorList>
            <person name="Sudarsanam P."/>
            <person name="Ley R."/>
            <person name="Guruge J."/>
            <person name="Turnbaugh P.J."/>
            <person name="Mahowald M."/>
            <person name="Liep D."/>
            <person name="Gordon J."/>
        </authorList>
    </citation>
    <scope>NUCLEOTIDE SEQUENCE [LARGE SCALE GENOMIC DNA]</scope>
    <source>
        <strain evidence="1 2">DSM 17855</strain>
    </source>
</reference>